<proteinExistence type="predicted"/>
<protein>
    <submittedName>
        <fullName evidence="2">Uncharacterized protein</fullName>
    </submittedName>
</protein>
<feature type="compositionally biased region" description="Polar residues" evidence="1">
    <location>
        <begin position="88"/>
        <end position="97"/>
    </location>
</feature>
<comment type="caution">
    <text evidence="2">The sequence shown here is derived from an EMBL/GenBank/DDBJ whole genome shotgun (WGS) entry which is preliminary data.</text>
</comment>
<gene>
    <name evidence="2" type="ORF">PoB_000146200</name>
</gene>
<sequence length="108" mass="11739">MASSQVEILSATPRDKMARYLNYQPFPLQLIADFVSVGATLATAVEIRNVVSPQQDDLRLSRAPPGQNAGSGARARDRNAPADLRADSLTTVLPTPHEQQNTFACQVY</sequence>
<organism evidence="2 3">
    <name type="scientific">Plakobranchus ocellatus</name>
    <dbReference type="NCBI Taxonomy" id="259542"/>
    <lineage>
        <taxon>Eukaryota</taxon>
        <taxon>Metazoa</taxon>
        <taxon>Spiralia</taxon>
        <taxon>Lophotrochozoa</taxon>
        <taxon>Mollusca</taxon>
        <taxon>Gastropoda</taxon>
        <taxon>Heterobranchia</taxon>
        <taxon>Euthyneura</taxon>
        <taxon>Panpulmonata</taxon>
        <taxon>Sacoglossa</taxon>
        <taxon>Placobranchoidea</taxon>
        <taxon>Plakobranchidae</taxon>
        <taxon>Plakobranchus</taxon>
    </lineage>
</organism>
<dbReference type="Proteomes" id="UP000735302">
    <property type="component" value="Unassembled WGS sequence"/>
</dbReference>
<feature type="compositionally biased region" description="Basic and acidic residues" evidence="1">
    <location>
        <begin position="74"/>
        <end position="86"/>
    </location>
</feature>
<dbReference type="AlphaFoldDB" id="A0AAV3XWW6"/>
<name>A0AAV3XWW6_9GAST</name>
<keyword evidence="3" id="KW-1185">Reference proteome</keyword>
<dbReference type="EMBL" id="BLXT01000184">
    <property type="protein sequence ID" value="GFN74956.1"/>
    <property type="molecule type" value="Genomic_DNA"/>
</dbReference>
<evidence type="ECO:0000256" key="1">
    <source>
        <dbReference type="SAM" id="MobiDB-lite"/>
    </source>
</evidence>
<evidence type="ECO:0000313" key="2">
    <source>
        <dbReference type="EMBL" id="GFN74956.1"/>
    </source>
</evidence>
<reference evidence="2 3" key="1">
    <citation type="journal article" date="2021" name="Elife">
        <title>Chloroplast acquisition without the gene transfer in kleptoplastic sea slugs, Plakobranchus ocellatus.</title>
        <authorList>
            <person name="Maeda T."/>
            <person name="Takahashi S."/>
            <person name="Yoshida T."/>
            <person name="Shimamura S."/>
            <person name="Takaki Y."/>
            <person name="Nagai Y."/>
            <person name="Toyoda A."/>
            <person name="Suzuki Y."/>
            <person name="Arimoto A."/>
            <person name="Ishii H."/>
            <person name="Satoh N."/>
            <person name="Nishiyama T."/>
            <person name="Hasebe M."/>
            <person name="Maruyama T."/>
            <person name="Minagawa J."/>
            <person name="Obokata J."/>
            <person name="Shigenobu S."/>
        </authorList>
    </citation>
    <scope>NUCLEOTIDE SEQUENCE [LARGE SCALE GENOMIC DNA]</scope>
</reference>
<accession>A0AAV3XWW6</accession>
<evidence type="ECO:0000313" key="3">
    <source>
        <dbReference type="Proteomes" id="UP000735302"/>
    </source>
</evidence>
<feature type="region of interest" description="Disordered" evidence="1">
    <location>
        <begin position="53"/>
        <end position="97"/>
    </location>
</feature>